<dbReference type="EC" id="5.1.3.13" evidence="3"/>
<dbReference type="UniPathway" id="UPA00124"/>
<evidence type="ECO:0000256" key="3">
    <source>
        <dbReference type="RuleBase" id="RU364069"/>
    </source>
</evidence>
<dbReference type="InterPro" id="IPR014710">
    <property type="entry name" value="RmlC-like_jellyroll"/>
</dbReference>
<dbReference type="NCBIfam" id="TIGR01221">
    <property type="entry name" value="rmlC"/>
    <property type="match status" value="1"/>
</dbReference>
<comment type="function">
    <text evidence="3">Catalyzes the epimerization of the C3' and C5'positions of dTDP-6-deoxy-D-xylo-4-hexulose, forming dTDP-6-deoxy-L-lyxo-4-hexulose.</text>
</comment>
<dbReference type="OrthoDB" id="9800680at2"/>
<evidence type="ECO:0000313" key="4">
    <source>
        <dbReference type="EMBL" id="VEP16509.1"/>
    </source>
</evidence>
<evidence type="ECO:0000256" key="2">
    <source>
        <dbReference type="PIRSR" id="PIRSR600888-3"/>
    </source>
</evidence>
<sequence>MKVIPTKIRDVLIIEPQVYGDDRGFFLESFNAQKFGSETGVTLEFVQDNHSRSSQNVLRGLHYQIQQPQGKLVRVVAGEVLDVAVDIRKSSPTFGQWVSCLLSAENKRQFWVPPGLAHGFVVLSETADFLYKTTDYYAPQYERSILWNDPDLGIDWQIEAEPILSAKDQSAPPLKKAELFS</sequence>
<dbReference type="AlphaFoldDB" id="A0A563VYK6"/>
<dbReference type="GO" id="GO:0005829">
    <property type="term" value="C:cytosol"/>
    <property type="evidence" value="ECO:0007669"/>
    <property type="project" value="TreeGrafter"/>
</dbReference>
<keyword evidence="3 4" id="KW-0413">Isomerase</keyword>
<feature type="active site" description="Proton donor" evidence="1">
    <location>
        <position position="131"/>
    </location>
</feature>
<proteinExistence type="inferred from homology"/>
<dbReference type="InterPro" id="IPR011051">
    <property type="entry name" value="RmlC_Cupin_sf"/>
</dbReference>
<gene>
    <name evidence="4" type="primary">rmlC</name>
    <name evidence="4" type="ORF">H1P_460003</name>
</gene>
<dbReference type="InterPro" id="IPR000888">
    <property type="entry name" value="RmlC-like"/>
</dbReference>
<feature type="active site" description="Proton acceptor" evidence="1">
    <location>
        <position position="62"/>
    </location>
</feature>
<dbReference type="Gene3D" id="2.60.120.10">
    <property type="entry name" value="Jelly Rolls"/>
    <property type="match status" value="1"/>
</dbReference>
<dbReference type="GO" id="GO:0008830">
    <property type="term" value="F:dTDP-4-dehydrorhamnose 3,5-epimerase activity"/>
    <property type="evidence" value="ECO:0007669"/>
    <property type="project" value="UniProtKB-UniRule"/>
</dbReference>
<dbReference type="Pfam" id="PF00908">
    <property type="entry name" value="dTDP_sugar_isom"/>
    <property type="match status" value="1"/>
</dbReference>
<dbReference type="EMBL" id="CAACVJ010000401">
    <property type="protein sequence ID" value="VEP16509.1"/>
    <property type="molecule type" value="Genomic_DNA"/>
</dbReference>
<dbReference type="SUPFAM" id="SSF51182">
    <property type="entry name" value="RmlC-like cupins"/>
    <property type="match status" value="1"/>
</dbReference>
<evidence type="ECO:0000313" key="5">
    <source>
        <dbReference type="Proteomes" id="UP000320055"/>
    </source>
</evidence>
<protein>
    <recommendedName>
        <fullName evidence="3">dTDP-4-dehydrorhamnose 3,5-epimerase</fullName>
        <ecNumber evidence="3">5.1.3.13</ecNumber>
    </recommendedName>
    <alternativeName>
        <fullName evidence="3">Thymidine diphospho-4-keto-rhamnose 3,5-epimerase</fullName>
    </alternativeName>
</protein>
<evidence type="ECO:0000256" key="1">
    <source>
        <dbReference type="PIRSR" id="PIRSR600888-1"/>
    </source>
</evidence>
<reference evidence="4 5" key="1">
    <citation type="submission" date="2019-01" db="EMBL/GenBank/DDBJ databases">
        <authorList>
            <person name="Brito A."/>
        </authorList>
    </citation>
    <scope>NUCLEOTIDE SEQUENCE [LARGE SCALE GENOMIC DNA]</scope>
    <source>
        <strain evidence="4">1</strain>
    </source>
</reference>
<dbReference type="PANTHER" id="PTHR21047">
    <property type="entry name" value="DTDP-6-DEOXY-D-GLUCOSE-3,5 EPIMERASE"/>
    <property type="match status" value="1"/>
</dbReference>
<dbReference type="PANTHER" id="PTHR21047:SF2">
    <property type="entry name" value="THYMIDINE DIPHOSPHO-4-KETO-RHAMNOSE 3,5-EPIMERASE"/>
    <property type="match status" value="1"/>
</dbReference>
<dbReference type="GO" id="GO:0019305">
    <property type="term" value="P:dTDP-rhamnose biosynthetic process"/>
    <property type="evidence" value="ECO:0007669"/>
    <property type="project" value="UniProtKB-UniRule"/>
</dbReference>
<accession>A0A563VYK6</accession>
<dbReference type="RefSeq" id="WP_144866288.1">
    <property type="nucleotide sequence ID" value="NZ_LR213806.1"/>
</dbReference>
<comment type="catalytic activity">
    <reaction evidence="3">
        <text>dTDP-4-dehydro-6-deoxy-alpha-D-glucose = dTDP-4-dehydro-beta-L-rhamnose</text>
        <dbReference type="Rhea" id="RHEA:16969"/>
        <dbReference type="ChEBI" id="CHEBI:57649"/>
        <dbReference type="ChEBI" id="CHEBI:62830"/>
        <dbReference type="EC" id="5.1.3.13"/>
    </reaction>
</comment>
<dbReference type="CDD" id="cd00438">
    <property type="entry name" value="cupin_RmlC"/>
    <property type="match status" value="1"/>
</dbReference>
<dbReference type="GO" id="GO:0000271">
    <property type="term" value="P:polysaccharide biosynthetic process"/>
    <property type="evidence" value="ECO:0007669"/>
    <property type="project" value="TreeGrafter"/>
</dbReference>
<keyword evidence="5" id="KW-1185">Reference proteome</keyword>
<dbReference type="Proteomes" id="UP000320055">
    <property type="component" value="Unassembled WGS sequence"/>
</dbReference>
<comment type="subunit">
    <text evidence="3">Homodimer.</text>
</comment>
<comment type="pathway">
    <text evidence="3">Carbohydrate biosynthesis; dTDP-L-rhamnose biosynthesis.</text>
</comment>
<organism evidence="4 5">
    <name type="scientific">Hyella patelloides LEGE 07179</name>
    <dbReference type="NCBI Taxonomy" id="945734"/>
    <lineage>
        <taxon>Bacteria</taxon>
        <taxon>Bacillati</taxon>
        <taxon>Cyanobacteriota</taxon>
        <taxon>Cyanophyceae</taxon>
        <taxon>Pleurocapsales</taxon>
        <taxon>Hyellaceae</taxon>
        <taxon>Hyella</taxon>
    </lineage>
</organism>
<comment type="similarity">
    <text evidence="3">Belongs to the dTDP-4-dehydrorhamnose 3,5-epimerase family.</text>
</comment>
<name>A0A563VYK6_9CYAN</name>
<feature type="site" description="Participates in a stacking interaction with the thymidine ring of dTDP-4-oxo-6-deoxyglucose" evidence="2">
    <location>
        <position position="137"/>
    </location>
</feature>